<evidence type="ECO:0000313" key="4">
    <source>
        <dbReference type="EMBL" id="SDK39963.1"/>
    </source>
</evidence>
<evidence type="ECO:0000313" key="5">
    <source>
        <dbReference type="Proteomes" id="UP000198510"/>
    </source>
</evidence>
<dbReference type="SUPFAM" id="SSF74650">
    <property type="entry name" value="Galactose mutarotase-like"/>
    <property type="match status" value="1"/>
</dbReference>
<reference evidence="4 5" key="1">
    <citation type="submission" date="2016-10" db="EMBL/GenBank/DDBJ databases">
        <authorList>
            <person name="de Groot N.N."/>
        </authorList>
    </citation>
    <scope>NUCLEOTIDE SEQUENCE [LARGE SCALE GENOMIC DNA]</scope>
    <source>
        <strain evidence="4 5">DSM 25186</strain>
    </source>
</reference>
<protein>
    <submittedName>
        <fullName evidence="4">Aldose 1-epimerase</fullName>
    </submittedName>
</protein>
<dbReference type="AlphaFoldDB" id="A0A1G9BKK9"/>
<keyword evidence="5" id="KW-1185">Reference proteome</keyword>
<comment type="cofactor">
    <cofactor evidence="1">
        <name>Ca(2+)</name>
        <dbReference type="ChEBI" id="CHEBI:29108"/>
    </cofactor>
</comment>
<dbReference type="OrthoDB" id="9808779at2"/>
<keyword evidence="3" id="KW-0106">Calcium</keyword>
<gene>
    <name evidence="4" type="ORF">SAMN05421823_102643</name>
</gene>
<sequence length="316" mass="35170">MFQQTTESFGPWTRLRVFDDATPLSLTILPAYGGALTELVLQKDGTAFSVLDGVCDPSELAEGQPERYKNSWLVPFANRVKDGQYHFGAHTYQLPINEPERHHALHGLVYRRAFEVVSVQTHDEEAVVRLEARHPGDPDGYPFAFRVEILYRLHAAEGFSATLRVTNESNHAAPLVAGWHPYFRLSSSVDELQLQLPACKRVRLNEWLVPGGRVESFATFAAPTALAEHDLNHCLALEAHEGTVETRLVGREATLVVWQEAGPGKFNYLQVFTHPTRTTVALEPMSGAVDAFNNGMGLIMLVPDEQFEAQAGVKLR</sequence>
<dbReference type="InterPro" id="IPR014718">
    <property type="entry name" value="GH-type_carb-bd"/>
</dbReference>
<dbReference type="Gene3D" id="2.70.98.10">
    <property type="match status" value="1"/>
</dbReference>
<comment type="subunit">
    <text evidence="2">Monomer.</text>
</comment>
<dbReference type="Proteomes" id="UP000198510">
    <property type="component" value="Unassembled WGS sequence"/>
</dbReference>
<proteinExistence type="predicted"/>
<evidence type="ECO:0000256" key="2">
    <source>
        <dbReference type="ARBA" id="ARBA00011245"/>
    </source>
</evidence>
<dbReference type="PANTHER" id="PTHR10091:SF0">
    <property type="entry name" value="GALACTOSE MUTAROTASE"/>
    <property type="match status" value="1"/>
</dbReference>
<dbReference type="InterPro" id="IPR008183">
    <property type="entry name" value="Aldose_1/G6P_1-epimerase"/>
</dbReference>
<dbReference type="GO" id="GO:0033499">
    <property type="term" value="P:galactose catabolic process via UDP-galactose, Leloir pathway"/>
    <property type="evidence" value="ECO:0007669"/>
    <property type="project" value="TreeGrafter"/>
</dbReference>
<dbReference type="EMBL" id="FNFO01000002">
    <property type="protein sequence ID" value="SDK39963.1"/>
    <property type="molecule type" value="Genomic_DNA"/>
</dbReference>
<accession>A0A1G9BKK9</accession>
<dbReference type="GO" id="GO:0004034">
    <property type="term" value="F:aldose 1-epimerase activity"/>
    <property type="evidence" value="ECO:0007669"/>
    <property type="project" value="TreeGrafter"/>
</dbReference>
<name>A0A1G9BKK9_9BACT</name>
<dbReference type="STRING" id="1075417.SAMN05421823_102643"/>
<evidence type="ECO:0000256" key="1">
    <source>
        <dbReference type="ARBA" id="ARBA00001913"/>
    </source>
</evidence>
<organism evidence="4 5">
    <name type="scientific">Catalinimonas alkaloidigena</name>
    <dbReference type="NCBI Taxonomy" id="1075417"/>
    <lineage>
        <taxon>Bacteria</taxon>
        <taxon>Pseudomonadati</taxon>
        <taxon>Bacteroidota</taxon>
        <taxon>Cytophagia</taxon>
        <taxon>Cytophagales</taxon>
        <taxon>Catalimonadaceae</taxon>
        <taxon>Catalinimonas</taxon>
    </lineage>
</organism>
<evidence type="ECO:0000256" key="3">
    <source>
        <dbReference type="ARBA" id="ARBA00022837"/>
    </source>
</evidence>
<dbReference type="PANTHER" id="PTHR10091">
    <property type="entry name" value="ALDOSE-1-EPIMERASE"/>
    <property type="match status" value="1"/>
</dbReference>
<dbReference type="InterPro" id="IPR011013">
    <property type="entry name" value="Gal_mutarotase_sf_dom"/>
</dbReference>
<dbReference type="GO" id="GO:0030246">
    <property type="term" value="F:carbohydrate binding"/>
    <property type="evidence" value="ECO:0007669"/>
    <property type="project" value="InterPro"/>
</dbReference>
<dbReference type="Pfam" id="PF01263">
    <property type="entry name" value="Aldose_epim"/>
    <property type="match status" value="1"/>
</dbReference>
<dbReference type="GO" id="GO:0006006">
    <property type="term" value="P:glucose metabolic process"/>
    <property type="evidence" value="ECO:0007669"/>
    <property type="project" value="TreeGrafter"/>
</dbReference>